<feature type="region of interest" description="Disordered" evidence="9">
    <location>
        <begin position="1"/>
        <end position="32"/>
    </location>
</feature>
<keyword evidence="2 8" id="KW-0723">Serine/threonine-protein kinase</keyword>
<evidence type="ECO:0000313" key="12">
    <source>
        <dbReference type="WBParaSite" id="MBELARI_LOCUS11694"/>
    </source>
</evidence>
<evidence type="ECO:0000256" key="6">
    <source>
        <dbReference type="ARBA" id="ARBA00022840"/>
    </source>
</evidence>
<dbReference type="PANTHER" id="PTHR46716:SF1">
    <property type="entry name" value="MITOGEN-ACTIVATED PROTEIN KINASE KINASE KINASE 7"/>
    <property type="match status" value="1"/>
</dbReference>
<dbReference type="GO" id="GO:0043123">
    <property type="term" value="P:positive regulation of canonical NF-kappaB signal transduction"/>
    <property type="evidence" value="ECO:0007669"/>
    <property type="project" value="TreeGrafter"/>
</dbReference>
<evidence type="ECO:0000256" key="9">
    <source>
        <dbReference type="SAM" id="MobiDB-lite"/>
    </source>
</evidence>
<keyword evidence="11" id="KW-1185">Reference proteome</keyword>
<comment type="similarity">
    <text evidence="1">Belongs to the protein kinase superfamily. STE Ser/Thr protein kinase family. MAP kinase kinase kinase subfamily.</text>
</comment>
<feature type="binding site" evidence="7">
    <location>
        <position position="79"/>
    </location>
    <ligand>
        <name>ATP</name>
        <dbReference type="ChEBI" id="CHEBI:30616"/>
    </ligand>
</feature>
<evidence type="ECO:0000256" key="1">
    <source>
        <dbReference type="ARBA" id="ARBA00006529"/>
    </source>
</evidence>
<dbReference type="SUPFAM" id="SSF56112">
    <property type="entry name" value="Protein kinase-like (PK-like)"/>
    <property type="match status" value="1"/>
</dbReference>
<dbReference type="InterPro" id="IPR001245">
    <property type="entry name" value="Ser-Thr/Tyr_kinase_cat_dom"/>
</dbReference>
<evidence type="ECO:0000256" key="4">
    <source>
        <dbReference type="ARBA" id="ARBA00022741"/>
    </source>
</evidence>
<dbReference type="SMART" id="SM00220">
    <property type="entry name" value="S_TKc"/>
    <property type="match status" value="1"/>
</dbReference>
<accession>A0AAF3J289</accession>
<feature type="region of interest" description="Disordered" evidence="9">
    <location>
        <begin position="323"/>
        <end position="343"/>
    </location>
</feature>
<evidence type="ECO:0000259" key="10">
    <source>
        <dbReference type="PROSITE" id="PS50011"/>
    </source>
</evidence>
<keyword evidence="5" id="KW-0418">Kinase</keyword>
<dbReference type="PROSITE" id="PS00107">
    <property type="entry name" value="PROTEIN_KINASE_ATP"/>
    <property type="match status" value="1"/>
</dbReference>
<dbReference type="PRINTS" id="PR00109">
    <property type="entry name" value="TYRKINASE"/>
</dbReference>
<sequence>MAGQNIQPPVPLRQQQESGYGSTNDNTSTMNSTMNRARENLPKVNPLQLSVHFQNLLGSGTFGKVVRGLHAEYGDVAIKIAEDDKGKKKDLLKECSMLYKYGANHPNIVKWYGLYESAHLLGFVMEFMDCGTLDNLLLRENHLDYKIDHVFAWMHQASDAVCYMHSVGLVHRDLKPLNLLLRDGYLHLKLCDFGTVIDIRRTMTNCVGSAAYMAPEVFQGRSYGPACDVYSMAIILWQMIARRSPYGRVEKITLLWNVHQGHRPQDLKCHWILRTFVQKCWAHKPEDRPNMESVLEFSKIMCKVYPHGHEPLKDKHFLSADPQRVGQRKERLSTGRVQGHRRTRSDEVTLVNTNTPASTPSTTNEMTSSVVENSHFTPRDAGALVSRSSTNTPTMNHNTSSPSVSNAEELLARIPANLKPPSQILDDESSEQSYNEHLAMCREWLDYSNILQEATAQKHQRLFEVTKRLELKKKIAKRDHLKAVYDQAINKLNGIEESFL</sequence>
<dbReference type="InterPro" id="IPR017441">
    <property type="entry name" value="Protein_kinase_ATP_BS"/>
</dbReference>
<name>A0AAF3J289_9BILA</name>
<protein>
    <submittedName>
        <fullName evidence="12">Mitogen-activated protein kinase kinase kinase</fullName>
    </submittedName>
</protein>
<feature type="compositionally biased region" description="Polar residues" evidence="9">
    <location>
        <begin position="1"/>
        <end position="21"/>
    </location>
</feature>
<dbReference type="PANTHER" id="PTHR46716">
    <property type="entry name" value="MITOGEN-ACTIVATED PROTEIN KINASE KINASE KINASE 7"/>
    <property type="match status" value="1"/>
</dbReference>
<dbReference type="GO" id="GO:0004709">
    <property type="term" value="F:MAP kinase kinase kinase activity"/>
    <property type="evidence" value="ECO:0007669"/>
    <property type="project" value="TreeGrafter"/>
</dbReference>
<evidence type="ECO:0000313" key="11">
    <source>
        <dbReference type="Proteomes" id="UP000887575"/>
    </source>
</evidence>
<evidence type="ECO:0000256" key="3">
    <source>
        <dbReference type="ARBA" id="ARBA00022679"/>
    </source>
</evidence>
<dbReference type="InterPro" id="IPR000719">
    <property type="entry name" value="Prot_kinase_dom"/>
</dbReference>
<organism evidence="11 12">
    <name type="scientific">Mesorhabditis belari</name>
    <dbReference type="NCBI Taxonomy" id="2138241"/>
    <lineage>
        <taxon>Eukaryota</taxon>
        <taxon>Metazoa</taxon>
        <taxon>Ecdysozoa</taxon>
        <taxon>Nematoda</taxon>
        <taxon>Chromadorea</taxon>
        <taxon>Rhabditida</taxon>
        <taxon>Rhabditina</taxon>
        <taxon>Rhabditomorpha</taxon>
        <taxon>Rhabditoidea</taxon>
        <taxon>Rhabditidae</taxon>
        <taxon>Mesorhabditinae</taxon>
        <taxon>Mesorhabditis</taxon>
    </lineage>
</organism>
<dbReference type="GO" id="GO:0006950">
    <property type="term" value="P:response to stress"/>
    <property type="evidence" value="ECO:0007669"/>
    <property type="project" value="UniProtKB-ARBA"/>
</dbReference>
<keyword evidence="4 7" id="KW-0547">Nucleotide-binding</keyword>
<keyword evidence="6 7" id="KW-0067">ATP-binding</keyword>
<dbReference type="PROSITE" id="PS00108">
    <property type="entry name" value="PROTEIN_KINASE_ST"/>
    <property type="match status" value="1"/>
</dbReference>
<evidence type="ECO:0000256" key="5">
    <source>
        <dbReference type="ARBA" id="ARBA00022777"/>
    </source>
</evidence>
<dbReference type="GO" id="GO:0006955">
    <property type="term" value="P:immune response"/>
    <property type="evidence" value="ECO:0007669"/>
    <property type="project" value="TreeGrafter"/>
</dbReference>
<dbReference type="GO" id="GO:0005524">
    <property type="term" value="F:ATP binding"/>
    <property type="evidence" value="ECO:0007669"/>
    <property type="project" value="UniProtKB-UniRule"/>
</dbReference>
<dbReference type="PROSITE" id="PS50011">
    <property type="entry name" value="PROTEIN_KINASE_DOM"/>
    <property type="match status" value="1"/>
</dbReference>
<keyword evidence="3" id="KW-0808">Transferase</keyword>
<proteinExistence type="inferred from homology"/>
<dbReference type="GO" id="GO:0007254">
    <property type="term" value="P:JNK cascade"/>
    <property type="evidence" value="ECO:0007669"/>
    <property type="project" value="TreeGrafter"/>
</dbReference>
<evidence type="ECO:0000256" key="8">
    <source>
        <dbReference type="RuleBase" id="RU000304"/>
    </source>
</evidence>
<dbReference type="InterPro" id="IPR008271">
    <property type="entry name" value="Ser/Thr_kinase_AS"/>
</dbReference>
<dbReference type="Gene3D" id="1.10.510.10">
    <property type="entry name" value="Transferase(Phosphotransferase) domain 1"/>
    <property type="match status" value="1"/>
</dbReference>
<feature type="compositionally biased region" description="Low complexity" evidence="9">
    <location>
        <begin position="22"/>
        <end position="32"/>
    </location>
</feature>
<dbReference type="Proteomes" id="UP000887575">
    <property type="component" value="Unassembled WGS sequence"/>
</dbReference>
<dbReference type="Pfam" id="PF00069">
    <property type="entry name" value="Pkinase"/>
    <property type="match status" value="1"/>
</dbReference>
<dbReference type="GO" id="GO:0019899">
    <property type="term" value="F:enzyme binding"/>
    <property type="evidence" value="ECO:0007669"/>
    <property type="project" value="UniProtKB-ARBA"/>
</dbReference>
<dbReference type="InterPro" id="IPR011009">
    <property type="entry name" value="Kinase-like_dom_sf"/>
</dbReference>
<evidence type="ECO:0000256" key="2">
    <source>
        <dbReference type="ARBA" id="ARBA00022527"/>
    </source>
</evidence>
<feature type="domain" description="Protein kinase" evidence="10">
    <location>
        <begin position="51"/>
        <end position="312"/>
    </location>
</feature>
<reference evidence="12" key="1">
    <citation type="submission" date="2024-02" db="UniProtKB">
        <authorList>
            <consortium name="WormBaseParasite"/>
        </authorList>
    </citation>
    <scope>IDENTIFICATION</scope>
</reference>
<evidence type="ECO:0000256" key="7">
    <source>
        <dbReference type="PROSITE-ProRule" id="PRU10141"/>
    </source>
</evidence>
<dbReference type="AlphaFoldDB" id="A0AAF3J289"/>
<dbReference type="WBParaSite" id="MBELARI_LOCUS11694">
    <property type="protein sequence ID" value="MBELARI_LOCUS11694"/>
    <property type="gene ID" value="MBELARI_LOCUS11694"/>
</dbReference>